<feature type="non-terminal residue" evidence="3">
    <location>
        <position position="64"/>
    </location>
</feature>
<evidence type="ECO:0000256" key="1">
    <source>
        <dbReference type="SAM" id="MobiDB-lite"/>
    </source>
</evidence>
<gene>
    <name evidence="3" type="ORF">GSF22_33915</name>
</gene>
<accession>A0ABS3W2E0</accession>
<organism evidence="3 4">
    <name type="scientific">Micromonospora echinofusca</name>
    <dbReference type="NCBI Taxonomy" id="47858"/>
    <lineage>
        <taxon>Bacteria</taxon>
        <taxon>Bacillati</taxon>
        <taxon>Actinomycetota</taxon>
        <taxon>Actinomycetes</taxon>
        <taxon>Micromonosporales</taxon>
        <taxon>Micromonosporaceae</taxon>
        <taxon>Micromonospora</taxon>
    </lineage>
</organism>
<proteinExistence type="predicted"/>
<sequence>MSVSPGWYADPAEPTTQRYWDGGGWVGRSLPVDATPPEGPLPEEEPPAPAAPPSPPAPAGPPPP</sequence>
<reference evidence="3 4" key="1">
    <citation type="submission" date="2019-12" db="EMBL/GenBank/DDBJ databases">
        <title>Whole genome sequencing of endophytic Actinobacterium Micromonospora sp. MPMI6T.</title>
        <authorList>
            <person name="Evv R."/>
            <person name="Podile A.R."/>
        </authorList>
    </citation>
    <scope>NUCLEOTIDE SEQUENCE [LARGE SCALE GENOMIC DNA]</scope>
    <source>
        <strain evidence="3 4">MPMI6</strain>
    </source>
</reference>
<dbReference type="Pfam" id="PF10708">
    <property type="entry name" value="DUF2510"/>
    <property type="match status" value="1"/>
</dbReference>
<keyword evidence="4" id="KW-1185">Reference proteome</keyword>
<comment type="caution">
    <text evidence="3">The sequence shown here is derived from an EMBL/GenBank/DDBJ whole genome shotgun (WGS) entry which is preliminary data.</text>
</comment>
<dbReference type="InterPro" id="IPR018929">
    <property type="entry name" value="DUF2510"/>
</dbReference>
<evidence type="ECO:0000313" key="3">
    <source>
        <dbReference type="EMBL" id="MBO4210951.1"/>
    </source>
</evidence>
<feature type="compositionally biased region" description="Pro residues" evidence="1">
    <location>
        <begin position="47"/>
        <end position="64"/>
    </location>
</feature>
<dbReference type="RefSeq" id="WP_208817972.1">
    <property type="nucleotide sequence ID" value="NZ_WVUH01000704.1"/>
</dbReference>
<feature type="domain" description="DUF2510" evidence="2">
    <location>
        <begin position="5"/>
        <end position="37"/>
    </location>
</feature>
<feature type="region of interest" description="Disordered" evidence="1">
    <location>
        <begin position="1"/>
        <end position="64"/>
    </location>
</feature>
<dbReference type="Proteomes" id="UP000823521">
    <property type="component" value="Unassembled WGS sequence"/>
</dbReference>
<name>A0ABS3W2E0_MICEH</name>
<dbReference type="EMBL" id="WVUH01000704">
    <property type="protein sequence ID" value="MBO4210951.1"/>
    <property type="molecule type" value="Genomic_DNA"/>
</dbReference>
<protein>
    <submittedName>
        <fullName evidence="3">DUF2510 domain-containing protein</fullName>
    </submittedName>
</protein>
<evidence type="ECO:0000259" key="2">
    <source>
        <dbReference type="Pfam" id="PF10708"/>
    </source>
</evidence>
<evidence type="ECO:0000313" key="4">
    <source>
        <dbReference type="Proteomes" id="UP000823521"/>
    </source>
</evidence>